<reference evidence="22" key="1">
    <citation type="submission" date="2025-08" db="UniProtKB">
        <authorList>
            <consortium name="RefSeq"/>
        </authorList>
    </citation>
    <scope>IDENTIFICATION</scope>
</reference>
<keyword evidence="10" id="KW-0378">Hydrolase</keyword>
<dbReference type="SMART" id="SM00255">
    <property type="entry name" value="TIR"/>
    <property type="match status" value="1"/>
</dbReference>
<dbReference type="FunCoup" id="A0A6P7Y0K0">
    <property type="interactions" value="254"/>
</dbReference>
<keyword evidence="15" id="KW-0675">Receptor</keyword>
<dbReference type="GO" id="GO:0004908">
    <property type="term" value="F:interleukin-1 receptor activity"/>
    <property type="evidence" value="ECO:0007669"/>
    <property type="project" value="InterPro"/>
</dbReference>
<dbReference type="FunFam" id="3.40.50.10140:FF:000002">
    <property type="entry name" value="Interleukin 1 receptor accessory protein"/>
    <property type="match status" value="1"/>
</dbReference>
<dbReference type="Pfam" id="PF01582">
    <property type="entry name" value="TIR"/>
    <property type="match status" value="1"/>
</dbReference>
<feature type="domain" description="TIR" evidence="19">
    <location>
        <begin position="424"/>
        <end position="577"/>
    </location>
</feature>
<dbReference type="PROSITE" id="PS50835">
    <property type="entry name" value="IG_LIKE"/>
    <property type="match status" value="3"/>
</dbReference>
<dbReference type="InterPro" id="IPR013783">
    <property type="entry name" value="Ig-like_fold"/>
</dbReference>
<name>A0A6P7Y0K0_9AMPH</name>
<dbReference type="InterPro" id="IPR035897">
    <property type="entry name" value="Toll_tir_struct_dom_sf"/>
</dbReference>
<evidence type="ECO:0000256" key="4">
    <source>
        <dbReference type="ARBA" id="ARBA00009752"/>
    </source>
</evidence>
<dbReference type="Gene3D" id="2.60.40.10">
    <property type="entry name" value="Immunoglobulins"/>
    <property type="match status" value="3"/>
</dbReference>
<feature type="transmembrane region" description="Helical" evidence="18">
    <location>
        <begin position="381"/>
        <end position="401"/>
    </location>
</feature>
<proteinExistence type="inferred from homology"/>
<keyword evidence="16" id="KW-0325">Glycoprotein</keyword>
<comment type="subcellular location">
    <subcellularLocation>
        <location evidence="1">Cell membrane</location>
    </subcellularLocation>
    <subcellularLocation>
        <location evidence="2">Membrane</location>
        <topology evidence="2">Single-pass type I membrane protein</topology>
    </subcellularLocation>
    <subcellularLocation>
        <location evidence="3">Secreted</location>
    </subcellularLocation>
</comment>
<keyword evidence="8" id="KW-0732">Signal</keyword>
<dbReference type="GO" id="GO:0002113">
    <property type="term" value="F:interleukin-33 binding"/>
    <property type="evidence" value="ECO:0007669"/>
    <property type="project" value="TreeGrafter"/>
</dbReference>
<dbReference type="InterPro" id="IPR036179">
    <property type="entry name" value="Ig-like_dom_sf"/>
</dbReference>
<gene>
    <name evidence="22" type="primary">IL1RL1</name>
</gene>
<accession>A0A6P7Y0K0</accession>
<dbReference type="InterPro" id="IPR000157">
    <property type="entry name" value="TIR_dom"/>
</dbReference>
<evidence type="ECO:0000256" key="15">
    <source>
        <dbReference type="ARBA" id="ARBA00023170"/>
    </source>
</evidence>
<evidence type="ECO:0000256" key="7">
    <source>
        <dbReference type="ARBA" id="ARBA00022692"/>
    </source>
</evidence>
<dbReference type="Pfam" id="PF00047">
    <property type="entry name" value="ig"/>
    <property type="match status" value="1"/>
</dbReference>
<dbReference type="InParanoid" id="A0A6P7Y0K0"/>
<dbReference type="FunFam" id="2.60.40.10:FF:000284">
    <property type="entry name" value="interleukin-1 receptor accessory protein-like 1"/>
    <property type="match status" value="1"/>
</dbReference>
<keyword evidence="14" id="KW-1015">Disulfide bond</keyword>
<keyword evidence="21" id="KW-1185">Reference proteome</keyword>
<dbReference type="SUPFAM" id="SSF48726">
    <property type="entry name" value="Immunoglobulin"/>
    <property type="match status" value="3"/>
</dbReference>
<dbReference type="Proteomes" id="UP000515156">
    <property type="component" value="Chromosome 4"/>
</dbReference>
<dbReference type="AlphaFoldDB" id="A0A6P7Y0K0"/>
<evidence type="ECO:0000259" key="19">
    <source>
        <dbReference type="PROSITE" id="PS50104"/>
    </source>
</evidence>
<evidence type="ECO:0000256" key="14">
    <source>
        <dbReference type="ARBA" id="ARBA00023157"/>
    </source>
</evidence>
<dbReference type="PANTHER" id="PTHR11890:SF7">
    <property type="entry name" value="INTERLEUKIN-1 RECEPTOR-LIKE 1"/>
    <property type="match status" value="1"/>
</dbReference>
<dbReference type="InterPro" id="IPR004074">
    <property type="entry name" value="IL-1_rcpt_I/II-typ"/>
</dbReference>
<keyword evidence="17" id="KW-0393">Immunoglobulin domain</keyword>
<dbReference type="GO" id="GO:0005576">
    <property type="term" value="C:extracellular region"/>
    <property type="evidence" value="ECO:0007669"/>
    <property type="project" value="UniProtKB-SubCell"/>
</dbReference>
<evidence type="ECO:0000256" key="17">
    <source>
        <dbReference type="ARBA" id="ARBA00023319"/>
    </source>
</evidence>
<evidence type="ECO:0000256" key="18">
    <source>
        <dbReference type="SAM" id="Phobius"/>
    </source>
</evidence>
<dbReference type="PRINTS" id="PR01536">
    <property type="entry name" value="INTRLKN1R12F"/>
</dbReference>
<dbReference type="CTD" id="9173"/>
<sequence length="586" mass="67324">MEDIWVSDTAKLQKNLFKISMLTETAVAQLVPLHLEFCQRYPMGLLFLIFLNIFFPASGKLSQCSSITRSIVMEDEALIIKCPCTNQDDVSENITWFSNDRMISNKEEMRIYSYGEYLRILPTAQEDTGTYICLIQRDSEASSFCCHVNLTVYRYEQGNCFPPKPAFGPLTQTTGAAKIVCPMTDYYEKPSNFTWYKVIKTTRNDCIPLQGTKYSNISKVLIIKEANKNDEGNYTCKFTYVHNGTKYNVTRTKQLKIRANTVTILPMIESPRSGTMEVKLGSATNITCSAFLGYGHQMEAFISWKVNETEIKKLDPLRFHERKQSFQKSNNETFGVSVLTIMEVKEEDLYTNFTCTALNSVGWQTSTIVLIPPANDYRKHVLISFTGLLISIVFMITLYIYCRVDIVLLYREIFKPVKIADDGKVYDAYVVFPRKYNTTGMKTVEYFVHNILLDVLENKCGYNLYIPGRNTLPGEDIASAAEMNIKKSRRLIIILTSQIVNCEEFAYEQQIGLYDALIENNLKVILIEMEKISGDCNLQESLRHIIKQKGAIKWNEDIMANNHSPNNKFWKYVRYRMPGRINSPNL</sequence>
<evidence type="ECO:0000256" key="1">
    <source>
        <dbReference type="ARBA" id="ARBA00004236"/>
    </source>
</evidence>
<dbReference type="GeneID" id="115469691"/>
<dbReference type="Pfam" id="PF07679">
    <property type="entry name" value="I-set"/>
    <property type="match status" value="1"/>
</dbReference>
<dbReference type="PRINTS" id="PR01537">
    <property type="entry name" value="INTRLKN1R1F"/>
</dbReference>
<evidence type="ECO:0000256" key="10">
    <source>
        <dbReference type="ARBA" id="ARBA00022801"/>
    </source>
</evidence>
<protein>
    <submittedName>
        <fullName evidence="22">Interleukin-1 receptor-like 1</fullName>
    </submittedName>
</protein>
<feature type="domain" description="Ig-like" evidence="20">
    <location>
        <begin position="266"/>
        <end position="371"/>
    </location>
</feature>
<feature type="domain" description="Ig-like" evidence="20">
    <location>
        <begin position="165"/>
        <end position="252"/>
    </location>
</feature>
<keyword evidence="12" id="KW-0520">NAD</keyword>
<evidence type="ECO:0000256" key="6">
    <source>
        <dbReference type="ARBA" id="ARBA00022525"/>
    </source>
</evidence>
<evidence type="ECO:0000256" key="13">
    <source>
        <dbReference type="ARBA" id="ARBA00023136"/>
    </source>
</evidence>
<dbReference type="Gene3D" id="3.40.50.10140">
    <property type="entry name" value="Toll/interleukin-1 receptor homology (TIR) domain"/>
    <property type="match status" value="1"/>
</dbReference>
<dbReference type="InterPro" id="IPR007110">
    <property type="entry name" value="Ig-like_dom"/>
</dbReference>
<dbReference type="PROSITE" id="PS50104">
    <property type="entry name" value="TIR"/>
    <property type="match status" value="1"/>
</dbReference>
<dbReference type="OrthoDB" id="6132459at2759"/>
<evidence type="ECO:0000256" key="11">
    <source>
        <dbReference type="ARBA" id="ARBA00022989"/>
    </source>
</evidence>
<keyword evidence="5" id="KW-1003">Cell membrane</keyword>
<evidence type="ECO:0000256" key="5">
    <source>
        <dbReference type="ARBA" id="ARBA00022475"/>
    </source>
</evidence>
<dbReference type="InterPro" id="IPR015621">
    <property type="entry name" value="IL-1_rcpt_fam"/>
</dbReference>
<dbReference type="PANTHER" id="PTHR11890">
    <property type="entry name" value="INTERLEUKIN-1 RECEPTOR FAMILY MEMBER"/>
    <property type="match status" value="1"/>
</dbReference>
<dbReference type="GO" id="GO:0016787">
    <property type="term" value="F:hydrolase activity"/>
    <property type="evidence" value="ECO:0007669"/>
    <property type="project" value="UniProtKB-KW"/>
</dbReference>
<dbReference type="SMART" id="SM00408">
    <property type="entry name" value="IGc2"/>
    <property type="match status" value="3"/>
</dbReference>
<dbReference type="InterPro" id="IPR003599">
    <property type="entry name" value="Ig_sub"/>
</dbReference>
<comment type="similarity">
    <text evidence="4">Belongs to the interleukin-1 receptor family.</text>
</comment>
<evidence type="ECO:0000256" key="3">
    <source>
        <dbReference type="ARBA" id="ARBA00004613"/>
    </source>
</evidence>
<evidence type="ECO:0000256" key="9">
    <source>
        <dbReference type="ARBA" id="ARBA00022737"/>
    </source>
</evidence>
<evidence type="ECO:0000313" key="22">
    <source>
        <dbReference type="RefSeq" id="XP_030058338.1"/>
    </source>
</evidence>
<keyword evidence="13 18" id="KW-0472">Membrane</keyword>
<evidence type="ECO:0000256" key="8">
    <source>
        <dbReference type="ARBA" id="ARBA00022729"/>
    </source>
</evidence>
<keyword evidence="6" id="KW-0964">Secreted</keyword>
<evidence type="ECO:0000256" key="12">
    <source>
        <dbReference type="ARBA" id="ARBA00023027"/>
    </source>
</evidence>
<dbReference type="InterPro" id="IPR003598">
    <property type="entry name" value="Ig_sub2"/>
</dbReference>
<organism evidence="21 22">
    <name type="scientific">Microcaecilia unicolor</name>
    <dbReference type="NCBI Taxonomy" id="1415580"/>
    <lineage>
        <taxon>Eukaryota</taxon>
        <taxon>Metazoa</taxon>
        <taxon>Chordata</taxon>
        <taxon>Craniata</taxon>
        <taxon>Vertebrata</taxon>
        <taxon>Euteleostomi</taxon>
        <taxon>Amphibia</taxon>
        <taxon>Gymnophiona</taxon>
        <taxon>Siphonopidae</taxon>
        <taxon>Microcaecilia</taxon>
    </lineage>
</organism>
<evidence type="ECO:0000256" key="16">
    <source>
        <dbReference type="ARBA" id="ARBA00023180"/>
    </source>
</evidence>
<evidence type="ECO:0000259" key="20">
    <source>
        <dbReference type="PROSITE" id="PS50835"/>
    </source>
</evidence>
<dbReference type="RefSeq" id="XP_030058338.1">
    <property type="nucleotide sequence ID" value="XM_030202478.1"/>
</dbReference>
<dbReference type="KEGG" id="muo:115469691"/>
<evidence type="ECO:0000313" key="21">
    <source>
        <dbReference type="Proteomes" id="UP000515156"/>
    </source>
</evidence>
<dbReference type="SMART" id="SM00409">
    <property type="entry name" value="IG"/>
    <property type="match status" value="3"/>
</dbReference>
<feature type="domain" description="Ig-like" evidence="20">
    <location>
        <begin position="56"/>
        <end position="143"/>
    </location>
</feature>
<keyword evidence="7 18" id="KW-0812">Transmembrane</keyword>
<dbReference type="SUPFAM" id="SSF52200">
    <property type="entry name" value="Toll/Interleukin receptor TIR domain"/>
    <property type="match status" value="1"/>
</dbReference>
<evidence type="ECO:0000256" key="2">
    <source>
        <dbReference type="ARBA" id="ARBA00004479"/>
    </source>
</evidence>
<dbReference type="GO" id="GO:0005886">
    <property type="term" value="C:plasma membrane"/>
    <property type="evidence" value="ECO:0007669"/>
    <property type="project" value="UniProtKB-SubCell"/>
</dbReference>
<dbReference type="InterPro" id="IPR013098">
    <property type="entry name" value="Ig_I-set"/>
</dbReference>
<dbReference type="FunFam" id="2.60.40.10:FF:000188">
    <property type="entry name" value="Interleukin-1 receptor accessory protein-like 1"/>
    <property type="match status" value="1"/>
</dbReference>
<keyword evidence="11 18" id="KW-1133">Transmembrane helix</keyword>
<dbReference type="InterPro" id="IPR013151">
    <property type="entry name" value="Immunoglobulin_dom"/>
</dbReference>
<keyword evidence="9" id="KW-0677">Repeat</keyword>